<dbReference type="GO" id="GO:0005737">
    <property type="term" value="C:cytoplasm"/>
    <property type="evidence" value="ECO:0007669"/>
    <property type="project" value="UniProtKB-SubCell"/>
</dbReference>
<organism evidence="13 14">
    <name type="scientific">Mizuhopecten yessoensis</name>
    <name type="common">Japanese scallop</name>
    <name type="synonym">Patinopecten yessoensis</name>
    <dbReference type="NCBI Taxonomy" id="6573"/>
    <lineage>
        <taxon>Eukaryota</taxon>
        <taxon>Metazoa</taxon>
        <taxon>Spiralia</taxon>
        <taxon>Lophotrochozoa</taxon>
        <taxon>Mollusca</taxon>
        <taxon>Bivalvia</taxon>
        <taxon>Autobranchia</taxon>
        <taxon>Pteriomorphia</taxon>
        <taxon>Pectinida</taxon>
        <taxon>Pectinoidea</taxon>
        <taxon>Pectinidae</taxon>
        <taxon>Mizuhopecten</taxon>
    </lineage>
</organism>
<feature type="region of interest" description="Disordered" evidence="9">
    <location>
        <begin position="1304"/>
        <end position="1371"/>
    </location>
</feature>
<evidence type="ECO:0000256" key="5">
    <source>
        <dbReference type="ARBA" id="ARBA00022989"/>
    </source>
</evidence>
<proteinExistence type="predicted"/>
<evidence type="ECO:0000256" key="2">
    <source>
        <dbReference type="ARBA" id="ARBA00004496"/>
    </source>
</evidence>
<keyword evidence="14" id="KW-1185">Reference proteome</keyword>
<feature type="compositionally biased region" description="Basic and acidic residues" evidence="9">
    <location>
        <begin position="1797"/>
        <end position="1808"/>
    </location>
</feature>
<sequence length="1985" mass="223944">MACNVQKVRVVDYPYPPGTTNDGYSFSPQMSDYPYPLLEKDHLCTPEILEKHYPVKLEMKKSSSSGVLDKNHPFSARLSEKKNPCSEVSLKNEDLCTPGPSDNGDCGYNSRPMTEEDLIDSLFYTCDVDHVGKVHIHRLIEYLKLTNSNISENDKDLKNLATMFDPQGIDTFIDLHKYRSTMKHWIESIRKQSFEGSQEDDVFSTDVCSTVTSGFTVNAVSPDSTTMTTPNYPAEIFSRVCQQEQMELQCRAEGLQHQNRRLLEENTKLQQQLDSQEDHLTAASTEKYRLARKIKSLQEIVDLKEILQTENEELRCANSRLQERRKDLENKLNQLEREKSLHDMHIIDLEHKLQTISGQVECLSIQKQDLHISNVENKHRMSQLLEVKNMQEVQLNERFNEVKNLQNEIKVMSKTMEELQQEKESVKLQNSQVQRELSSIQAKMETFTFHENSEISQEGENPKLYSCSTPLKASQSICMELKEMAMKDSGKLLPTPLCAKEYFEEVFADITPVLDHNFEEEEEEESLSEDLSASSKDDLTMEISKFADKYEEKQTKLLQEIDSYIQVEGQHKDTHMAEKFQRNLKSELDKMLQKVSTLAKAKELADNRLISLKMKLMKVSDENHQLKMAHQKSYELITEKGLGMELSVDNRLQVFKVTLDRERSYIKMLEKELAEKNQDVNVADHRDKCNTSGPSIEDLQEIAHLKRENLDLEEKCQNTEIKVQELEDTLGQSQEDLDTRNTQCDQLEENLSSCKLEHQLDLKEIWRLVHKDVEKECTDGQKEVPLSDTPYHIRNQITQEIQSLKTQLHKREAVLDILTSSKCKPDHHQTLEHSTCSCFGNVSGSNASSPLVEALTIDFFNGNQPLHRGRKGPCIASSEMDLSSGCSKCQDHMYNGWGYSSTPLGNRCPPQRQTSTESNNNNSQTNLCKSVSSSSTSGAADLDLSTSTFKSCDGKTRRKEFQTIRWESDDIVYQSSSSSFDKEHGHTEGHLDGNRTVDHNDNTTCEMLTPAANGLRRWSFNAAIANQNYASDDMVHYPRCRSQSFQAAIESGQQTPYDYKDNVGDSFRSPCYGNKYTKRNICICGDNTGSCAKCNARKGLPASDTLKQGGVQDASKHNGVFNLSKPGVLGSKHGIQTQSSEESEDSIHTGPIDDYCWNDNLDQNSHSSYSFSHLSYPTEYREPVNDSRSSPHLTRKLSILIEEDDTTSEAEVPRSPLHAPCGLTNGQLRDSPQKRHKRVDPTQGNKRVKTKRVCVSEGGLCGSPTKVHPTVAIVHHNSPSQGSSSNQRLKLSLVSPEREVCWQDKEKARERTDPLEDCRQDLPHSTVEPLQKATPTQSLTHRTPPQYLHRGVSPQRNSPGNGGVTEEDEHDLSITSALALHLGKLSLADSMSSNESTKPSRPPQLLQSSGKVPTSSQSVNRKDSPSKIDRPGDHQMTMPVINADHTQVKTDHKTVASPAKTDPNPSTTKESPVVAQTNTDQSMKDQNSSDSQTLAKSCKLAKIRQDHLNKKREQMKHVKMPELMETQEVGSLNGTTRPETNGGVVQPPPASNQPAFPSIPNSFLKTLKLNSDTVNGDDDGSEQASELEIEKKFTSLSLAFKTDKLTLEKRLEIQERSRDIAEQNVDTELKGLKDNLETLNQLCTDTQVRDVLRKIQTHLDILEQAAARVSSRAEVYGAVQQEKRMSKAIEIMITHVDTIRMVHERVNSELEEARKLLQDSRPFGSAGLEIGDFPHMSKRSLSLSQQGQGFQSRMKGRRVSEVAIPRALGGTGVPSFTHSTSMDASTMSLECKQPTWPRKDSPDTEDPKSRFQCAVASMAMKNAVTDTFRRSSLTLGKQASVSGTPPKSRENSTESKEVPDKQPTKQNSKEEEAFQKGFQQGYKAQMGRELSSLREHQNSINQNLEELMDTYDSPPEEEERTFKEVVMEKIWDMVPEWEIAGKRLRMTLAGLVFFMALCSIIMSFLPLGQAIQVFTDYRHMDHPPL</sequence>
<feature type="compositionally biased region" description="Polar residues" evidence="9">
    <location>
        <begin position="1390"/>
        <end position="1419"/>
    </location>
</feature>
<dbReference type="Pfam" id="PF05781">
    <property type="entry name" value="MRVI1"/>
    <property type="match status" value="1"/>
</dbReference>
<dbReference type="GO" id="GO:0016020">
    <property type="term" value="C:membrane"/>
    <property type="evidence" value="ECO:0007669"/>
    <property type="project" value="UniProtKB-SubCell"/>
</dbReference>
<dbReference type="OrthoDB" id="10062605at2759"/>
<dbReference type="Pfam" id="PF14662">
    <property type="entry name" value="KASH_CCD"/>
    <property type="match status" value="1"/>
</dbReference>
<dbReference type="Pfam" id="PF14658">
    <property type="entry name" value="EF-hand_9"/>
    <property type="match status" value="1"/>
</dbReference>
<evidence type="ECO:0000256" key="8">
    <source>
        <dbReference type="SAM" id="Coils"/>
    </source>
</evidence>
<dbReference type="InterPro" id="IPR039508">
    <property type="entry name" value="KASH5_EF-hand-like_dom"/>
</dbReference>
<feature type="compositionally biased region" description="Basic and acidic residues" evidence="9">
    <location>
        <begin position="1847"/>
        <end position="1872"/>
    </location>
</feature>
<evidence type="ECO:0000256" key="1">
    <source>
        <dbReference type="ARBA" id="ARBA00004167"/>
    </source>
</evidence>
<feature type="region of interest" description="Disordered" evidence="9">
    <location>
        <begin position="977"/>
        <end position="998"/>
    </location>
</feature>
<evidence type="ECO:0000313" key="13">
    <source>
        <dbReference type="EMBL" id="OWF45019.1"/>
    </source>
</evidence>
<evidence type="ECO:0000256" key="10">
    <source>
        <dbReference type="SAM" id="Phobius"/>
    </source>
</evidence>
<dbReference type="InterPro" id="IPR008677">
    <property type="entry name" value="MRVI1"/>
</dbReference>
<comment type="caution">
    <text evidence="13">The sequence shown here is derived from an EMBL/GenBank/DDBJ whole genome shotgun (WGS) entry which is preliminary data.</text>
</comment>
<reference evidence="13 14" key="1">
    <citation type="journal article" date="2017" name="Nat. Ecol. Evol.">
        <title>Scallop genome provides insights into evolution of bilaterian karyotype and development.</title>
        <authorList>
            <person name="Wang S."/>
            <person name="Zhang J."/>
            <person name="Jiao W."/>
            <person name="Li J."/>
            <person name="Xun X."/>
            <person name="Sun Y."/>
            <person name="Guo X."/>
            <person name="Huan P."/>
            <person name="Dong B."/>
            <person name="Zhang L."/>
            <person name="Hu X."/>
            <person name="Sun X."/>
            <person name="Wang J."/>
            <person name="Zhao C."/>
            <person name="Wang Y."/>
            <person name="Wang D."/>
            <person name="Huang X."/>
            <person name="Wang R."/>
            <person name="Lv J."/>
            <person name="Li Y."/>
            <person name="Zhang Z."/>
            <person name="Liu B."/>
            <person name="Lu W."/>
            <person name="Hui Y."/>
            <person name="Liang J."/>
            <person name="Zhou Z."/>
            <person name="Hou R."/>
            <person name="Li X."/>
            <person name="Liu Y."/>
            <person name="Li H."/>
            <person name="Ning X."/>
            <person name="Lin Y."/>
            <person name="Zhao L."/>
            <person name="Xing Q."/>
            <person name="Dou J."/>
            <person name="Li Y."/>
            <person name="Mao J."/>
            <person name="Guo H."/>
            <person name="Dou H."/>
            <person name="Li T."/>
            <person name="Mu C."/>
            <person name="Jiang W."/>
            <person name="Fu Q."/>
            <person name="Fu X."/>
            <person name="Miao Y."/>
            <person name="Liu J."/>
            <person name="Yu Q."/>
            <person name="Li R."/>
            <person name="Liao H."/>
            <person name="Li X."/>
            <person name="Kong Y."/>
            <person name="Jiang Z."/>
            <person name="Chourrout D."/>
            <person name="Li R."/>
            <person name="Bao Z."/>
        </authorList>
    </citation>
    <scope>NUCLEOTIDE SEQUENCE [LARGE SCALE GENOMIC DNA]</scope>
    <source>
        <strain evidence="13 14">PY_sf001</strain>
    </source>
</reference>
<feature type="coiled-coil region" evidence="8">
    <location>
        <begin position="388"/>
        <end position="443"/>
    </location>
</feature>
<feature type="compositionally biased region" description="Low complexity" evidence="9">
    <location>
        <begin position="911"/>
        <end position="930"/>
    </location>
</feature>
<dbReference type="EMBL" id="NEDP02004628">
    <property type="protein sequence ID" value="OWF45019.1"/>
    <property type="molecule type" value="Genomic_DNA"/>
</dbReference>
<feature type="region of interest" description="Disordered" evidence="9">
    <location>
        <begin position="1390"/>
        <end position="1495"/>
    </location>
</feature>
<comment type="subcellular location">
    <subcellularLocation>
        <location evidence="2">Cytoplasm</location>
    </subcellularLocation>
    <subcellularLocation>
        <location evidence="1">Membrane</location>
        <topology evidence="1">Single-pass membrane protein</topology>
    </subcellularLocation>
</comment>
<feature type="coiled-coil region" evidence="8">
    <location>
        <begin position="1604"/>
        <end position="1649"/>
    </location>
</feature>
<feature type="coiled-coil region" evidence="8">
    <location>
        <begin position="659"/>
        <end position="750"/>
    </location>
</feature>
<keyword evidence="6 8" id="KW-0175">Coiled coil</keyword>
<feature type="compositionally biased region" description="Polar residues" evidence="9">
    <location>
        <begin position="1333"/>
        <end position="1343"/>
    </location>
</feature>
<accession>A0A210Q8K5</accession>
<name>A0A210Q8K5_MIZYE</name>
<dbReference type="Proteomes" id="UP000242188">
    <property type="component" value="Unassembled WGS sequence"/>
</dbReference>
<evidence type="ECO:0000256" key="9">
    <source>
        <dbReference type="SAM" id="MobiDB-lite"/>
    </source>
</evidence>
<keyword evidence="5 10" id="KW-1133">Transmembrane helix</keyword>
<feature type="compositionally biased region" description="Basic and acidic residues" evidence="9">
    <location>
        <begin position="1304"/>
        <end position="1322"/>
    </location>
</feature>
<gene>
    <name evidence="13" type="ORF">KP79_PYT07829</name>
</gene>
<protein>
    <submittedName>
        <fullName evidence="13">Lymphoid-restricted membrane protein</fullName>
    </submittedName>
</protein>
<evidence type="ECO:0000256" key="6">
    <source>
        <dbReference type="ARBA" id="ARBA00023054"/>
    </source>
</evidence>
<feature type="compositionally biased region" description="Basic and acidic residues" evidence="9">
    <location>
        <begin position="1420"/>
        <end position="1433"/>
    </location>
</feature>
<feature type="coiled-coil region" evidence="8">
    <location>
        <begin position="245"/>
        <end position="345"/>
    </location>
</feature>
<evidence type="ECO:0000256" key="7">
    <source>
        <dbReference type="ARBA" id="ARBA00023136"/>
    </source>
</evidence>
<dbReference type="PANTHER" id="PTHR15352">
    <property type="entry name" value="LYMPHOID-RESTRICTED MEMBRANE PROTEIN, JAW1"/>
    <property type="match status" value="1"/>
</dbReference>
<keyword evidence="3" id="KW-0963">Cytoplasm</keyword>
<dbReference type="PANTHER" id="PTHR15352:SF1">
    <property type="entry name" value="KASH5-LIKE COILED-COIL DOMAIN-CONTAINING PROTEIN"/>
    <property type="match status" value="1"/>
</dbReference>
<feature type="transmembrane region" description="Helical" evidence="10">
    <location>
        <begin position="1948"/>
        <end position="1968"/>
    </location>
</feature>
<keyword evidence="7 10" id="KW-0472">Membrane</keyword>
<feature type="region of interest" description="Disordered" evidence="9">
    <location>
        <begin position="1107"/>
        <end position="1148"/>
    </location>
</feature>
<feature type="region of interest" description="Disordered" evidence="9">
    <location>
        <begin position="906"/>
        <end position="930"/>
    </location>
</feature>
<feature type="compositionally biased region" description="Polar residues" evidence="9">
    <location>
        <begin position="1774"/>
        <end position="1788"/>
    </location>
</feature>
<keyword evidence="4 10" id="KW-0812">Transmembrane</keyword>
<evidence type="ECO:0000313" key="14">
    <source>
        <dbReference type="Proteomes" id="UP000242188"/>
    </source>
</evidence>
<evidence type="ECO:0000259" key="12">
    <source>
        <dbReference type="Pfam" id="PF14662"/>
    </source>
</evidence>
<feature type="compositionally biased region" description="Basic and acidic residues" evidence="9">
    <location>
        <begin position="980"/>
        <end position="998"/>
    </location>
</feature>
<dbReference type="STRING" id="6573.A0A210Q8K5"/>
<evidence type="ECO:0000256" key="3">
    <source>
        <dbReference type="ARBA" id="ARBA00022490"/>
    </source>
</evidence>
<evidence type="ECO:0000256" key="4">
    <source>
        <dbReference type="ARBA" id="ARBA00022692"/>
    </source>
</evidence>
<feature type="compositionally biased region" description="Polar residues" evidence="9">
    <location>
        <begin position="1835"/>
        <end position="1845"/>
    </location>
</feature>
<feature type="compositionally biased region" description="Polar residues" evidence="9">
    <location>
        <begin position="1463"/>
        <end position="1495"/>
    </location>
</feature>
<feature type="region of interest" description="Disordered" evidence="9">
    <location>
        <begin position="1768"/>
        <end position="1808"/>
    </location>
</feature>
<dbReference type="InterPro" id="IPR028168">
    <property type="entry name" value="KASH5_CC"/>
</dbReference>
<feature type="domain" description="Protein KASH5 EF-hand-like" evidence="11">
    <location>
        <begin position="121"/>
        <end position="186"/>
    </location>
</feature>
<evidence type="ECO:0000259" key="11">
    <source>
        <dbReference type="Pfam" id="PF14658"/>
    </source>
</evidence>
<feature type="region of interest" description="Disordered" evidence="9">
    <location>
        <begin position="1835"/>
        <end position="1872"/>
    </location>
</feature>
<feature type="domain" description="KASH5-like coiled-coil" evidence="12">
    <location>
        <begin position="248"/>
        <end position="425"/>
    </location>
</feature>
<feature type="region of interest" description="Disordered" evidence="9">
    <location>
        <begin position="1205"/>
        <end position="1249"/>
    </location>
</feature>